<dbReference type="KEGG" id="cmah:C1I91_16470"/>
<dbReference type="EMBL" id="CP025746">
    <property type="protein sequence ID" value="QAA33103.1"/>
    <property type="molecule type" value="Genomic_DNA"/>
</dbReference>
<name>A0A3R5V9A6_9CLOT</name>
<protein>
    <submittedName>
        <fullName evidence="1">Uncharacterized protein</fullName>
    </submittedName>
</protein>
<proteinExistence type="predicted"/>
<dbReference type="RefSeq" id="WP_205694223.1">
    <property type="nucleotide sequence ID" value="NZ_CP025746.1"/>
</dbReference>
<evidence type="ECO:0000313" key="1">
    <source>
        <dbReference type="EMBL" id="QAA33103.1"/>
    </source>
</evidence>
<dbReference type="AlphaFoldDB" id="A0A3R5V9A6"/>
<accession>A0A3R5V9A6</accession>
<dbReference type="Proteomes" id="UP000286268">
    <property type="component" value="Chromosome"/>
</dbReference>
<evidence type="ECO:0000313" key="2">
    <source>
        <dbReference type="Proteomes" id="UP000286268"/>
    </source>
</evidence>
<organism evidence="1 2">
    <name type="scientific">Clostridium manihotivorum</name>
    <dbReference type="NCBI Taxonomy" id="2320868"/>
    <lineage>
        <taxon>Bacteria</taxon>
        <taxon>Bacillati</taxon>
        <taxon>Bacillota</taxon>
        <taxon>Clostridia</taxon>
        <taxon>Eubacteriales</taxon>
        <taxon>Clostridiaceae</taxon>
        <taxon>Clostridium</taxon>
    </lineage>
</organism>
<sequence>MLSRKEKVYDIEKILYLYEKYGTLNAVRMRTGYGSKKIKEILIGRGIELNKYIPERWDFKEKLRY</sequence>
<gene>
    <name evidence="1" type="ORF">C1I91_16470</name>
</gene>
<keyword evidence="2" id="KW-1185">Reference proteome</keyword>
<reference evidence="1 2" key="1">
    <citation type="submission" date="2018-01" db="EMBL/GenBank/DDBJ databases">
        <title>Genome Sequencing and Assembly of Anaerobacter polyendosporus strain CT4.</title>
        <authorList>
            <person name="Tachaapaikoon C."/>
            <person name="Sutheeworapong S."/>
            <person name="Jenjaroenpun P."/>
            <person name="Wongsurawat T."/>
            <person name="Nookeaw I."/>
            <person name="Cheawchanlertfa P."/>
            <person name="Kosugi A."/>
            <person name="Cheevadhanarak S."/>
            <person name="Ratanakhanokchai K."/>
        </authorList>
    </citation>
    <scope>NUCLEOTIDE SEQUENCE [LARGE SCALE GENOMIC DNA]</scope>
    <source>
        <strain evidence="1 2">CT4</strain>
    </source>
</reference>